<evidence type="ECO:0000256" key="1">
    <source>
        <dbReference type="ARBA" id="ARBA00023015"/>
    </source>
</evidence>
<proteinExistence type="predicted"/>
<keyword evidence="1" id="KW-0805">Transcription regulation</keyword>
<reference evidence="6 7" key="1">
    <citation type="submission" date="2016-10" db="EMBL/GenBank/DDBJ databases">
        <authorList>
            <person name="de Groot N.N."/>
        </authorList>
    </citation>
    <scope>NUCLEOTIDE SEQUENCE [LARGE SCALE GENOMIC DNA]</scope>
    <source>
        <strain evidence="6 7">CGMCC 4.2026</strain>
    </source>
</reference>
<dbReference type="Gene3D" id="1.10.357.10">
    <property type="entry name" value="Tetracycline Repressor, domain 2"/>
    <property type="match status" value="1"/>
</dbReference>
<name>A0A1H8PWZ3_9ACTN</name>
<dbReference type="OrthoDB" id="9798857at2"/>
<dbReference type="PANTHER" id="PTHR47506">
    <property type="entry name" value="TRANSCRIPTIONAL REGULATORY PROTEIN"/>
    <property type="match status" value="1"/>
</dbReference>
<dbReference type="GO" id="GO:0003677">
    <property type="term" value="F:DNA binding"/>
    <property type="evidence" value="ECO:0007669"/>
    <property type="project" value="UniProtKB-UniRule"/>
</dbReference>
<dbReference type="AlphaFoldDB" id="A0A1H8PWZ3"/>
<dbReference type="PANTHER" id="PTHR47506:SF7">
    <property type="entry name" value="TRANSCRIPTIONAL REGULATORY PROTEIN"/>
    <property type="match status" value="1"/>
</dbReference>
<keyword evidence="2 4" id="KW-0238">DNA-binding</keyword>
<dbReference type="RefSeq" id="WP_069463397.1">
    <property type="nucleotide sequence ID" value="NZ_FODD01000027.1"/>
</dbReference>
<evidence type="ECO:0000256" key="4">
    <source>
        <dbReference type="PROSITE-ProRule" id="PRU00335"/>
    </source>
</evidence>
<dbReference type="PROSITE" id="PS50977">
    <property type="entry name" value="HTH_TETR_2"/>
    <property type="match status" value="1"/>
</dbReference>
<dbReference type="SUPFAM" id="SSF46689">
    <property type="entry name" value="Homeodomain-like"/>
    <property type="match status" value="1"/>
</dbReference>
<feature type="DNA-binding region" description="H-T-H motif" evidence="4">
    <location>
        <begin position="32"/>
        <end position="51"/>
    </location>
</feature>
<dbReference type="SUPFAM" id="SSF48498">
    <property type="entry name" value="Tetracyclin repressor-like, C-terminal domain"/>
    <property type="match status" value="1"/>
</dbReference>
<protein>
    <submittedName>
        <fullName evidence="6">Transcriptional regulator, TetR family</fullName>
    </submittedName>
</protein>
<dbReference type="EMBL" id="FODD01000027">
    <property type="protein sequence ID" value="SEO46470.1"/>
    <property type="molecule type" value="Genomic_DNA"/>
</dbReference>
<dbReference type="InterPro" id="IPR001647">
    <property type="entry name" value="HTH_TetR"/>
</dbReference>
<keyword evidence="3" id="KW-0804">Transcription</keyword>
<dbReference type="InterPro" id="IPR036271">
    <property type="entry name" value="Tet_transcr_reg_TetR-rel_C_sf"/>
</dbReference>
<dbReference type="Pfam" id="PF00440">
    <property type="entry name" value="TetR_N"/>
    <property type="match status" value="1"/>
</dbReference>
<feature type="domain" description="HTH tetR-type" evidence="5">
    <location>
        <begin position="9"/>
        <end position="69"/>
    </location>
</feature>
<evidence type="ECO:0000256" key="3">
    <source>
        <dbReference type="ARBA" id="ARBA00023163"/>
    </source>
</evidence>
<evidence type="ECO:0000313" key="6">
    <source>
        <dbReference type="EMBL" id="SEO46470.1"/>
    </source>
</evidence>
<dbReference type="PRINTS" id="PR00455">
    <property type="entry name" value="HTHTETR"/>
</dbReference>
<dbReference type="Proteomes" id="UP000181951">
    <property type="component" value="Unassembled WGS sequence"/>
</dbReference>
<dbReference type="InterPro" id="IPR009057">
    <property type="entry name" value="Homeodomain-like_sf"/>
</dbReference>
<keyword evidence="7" id="KW-1185">Reference proteome</keyword>
<evidence type="ECO:0000313" key="7">
    <source>
        <dbReference type="Proteomes" id="UP000181951"/>
    </source>
</evidence>
<sequence length="202" mass="21296">MRVSRQQAAANRERVLDTAGELFRLRGLDGVTIADIMKAAGLTHGGFYLQFASKEALAEEACARGVRESVAALYESAVGPPDTPADGGSRHDALRRVVDDYLSVHRREDPHDACTVAALAADAWRGSPQMQEVFASGVTGMALAMGSVTGDPPAEGVPAAPDFPALATMIGAMVLSRAVHGSDPALSDRILEETRQRLIDGD</sequence>
<organism evidence="6 7">
    <name type="scientific">Actinacidiphila rubida</name>
    <dbReference type="NCBI Taxonomy" id="310780"/>
    <lineage>
        <taxon>Bacteria</taxon>
        <taxon>Bacillati</taxon>
        <taxon>Actinomycetota</taxon>
        <taxon>Actinomycetes</taxon>
        <taxon>Kitasatosporales</taxon>
        <taxon>Streptomycetaceae</taxon>
        <taxon>Actinacidiphila</taxon>
    </lineage>
</organism>
<evidence type="ECO:0000259" key="5">
    <source>
        <dbReference type="PROSITE" id="PS50977"/>
    </source>
</evidence>
<dbReference type="Gene3D" id="1.10.10.60">
    <property type="entry name" value="Homeodomain-like"/>
    <property type="match status" value="1"/>
</dbReference>
<accession>A0A1H8PWZ3</accession>
<evidence type="ECO:0000256" key="2">
    <source>
        <dbReference type="ARBA" id="ARBA00023125"/>
    </source>
</evidence>
<gene>
    <name evidence="6" type="ORF">SAMN05216267_102757</name>
</gene>